<sequence>MAFFLPLTSTAHLFFPRFLHERNYHPRDALSRFKWGLFPPDSSAPGLDKCAGSMCSCATLSHIERIGTALVADGYLKEHLCSVFIYNSREGIESQVNSGSKIEFFSVEPSIAAPFGQQK</sequence>
<accession>A0A8X6HJP6</accession>
<dbReference type="EMBL" id="BMAO01035563">
    <property type="protein sequence ID" value="GFR04384.1"/>
    <property type="molecule type" value="Genomic_DNA"/>
</dbReference>
<dbReference type="AlphaFoldDB" id="A0A8X6HJP6"/>
<organism evidence="1 2">
    <name type="scientific">Trichonephila clavata</name>
    <name type="common">Joro spider</name>
    <name type="synonym">Nephila clavata</name>
    <dbReference type="NCBI Taxonomy" id="2740835"/>
    <lineage>
        <taxon>Eukaryota</taxon>
        <taxon>Metazoa</taxon>
        <taxon>Ecdysozoa</taxon>
        <taxon>Arthropoda</taxon>
        <taxon>Chelicerata</taxon>
        <taxon>Arachnida</taxon>
        <taxon>Araneae</taxon>
        <taxon>Araneomorphae</taxon>
        <taxon>Entelegynae</taxon>
        <taxon>Araneoidea</taxon>
        <taxon>Nephilidae</taxon>
        <taxon>Trichonephila</taxon>
    </lineage>
</organism>
<protein>
    <submittedName>
        <fullName evidence="1">Uncharacterized protein</fullName>
    </submittedName>
</protein>
<name>A0A8X6HJP6_TRICU</name>
<reference evidence="1" key="1">
    <citation type="submission" date="2020-07" db="EMBL/GenBank/DDBJ databases">
        <title>Multicomponent nature underlies the extraordinary mechanical properties of spider dragline silk.</title>
        <authorList>
            <person name="Kono N."/>
            <person name="Nakamura H."/>
            <person name="Mori M."/>
            <person name="Yoshida Y."/>
            <person name="Ohtoshi R."/>
            <person name="Malay A.D."/>
            <person name="Moran D.A.P."/>
            <person name="Tomita M."/>
            <person name="Numata K."/>
            <person name="Arakawa K."/>
        </authorList>
    </citation>
    <scope>NUCLEOTIDE SEQUENCE</scope>
</reference>
<keyword evidence="2" id="KW-1185">Reference proteome</keyword>
<gene>
    <name evidence="1" type="ORF">TNCT_430031</name>
</gene>
<dbReference type="Proteomes" id="UP000887116">
    <property type="component" value="Unassembled WGS sequence"/>
</dbReference>
<evidence type="ECO:0000313" key="2">
    <source>
        <dbReference type="Proteomes" id="UP000887116"/>
    </source>
</evidence>
<proteinExistence type="predicted"/>
<comment type="caution">
    <text evidence="1">The sequence shown here is derived from an EMBL/GenBank/DDBJ whole genome shotgun (WGS) entry which is preliminary data.</text>
</comment>
<evidence type="ECO:0000313" key="1">
    <source>
        <dbReference type="EMBL" id="GFR04384.1"/>
    </source>
</evidence>